<dbReference type="EMBL" id="CM056814">
    <property type="protein sequence ID" value="KAJ8625950.1"/>
    <property type="molecule type" value="Genomic_DNA"/>
</dbReference>
<protein>
    <submittedName>
        <fullName evidence="1">Uncharacterized protein</fullName>
    </submittedName>
</protein>
<organism evidence="1 2">
    <name type="scientific">Persea americana</name>
    <name type="common">Avocado</name>
    <dbReference type="NCBI Taxonomy" id="3435"/>
    <lineage>
        <taxon>Eukaryota</taxon>
        <taxon>Viridiplantae</taxon>
        <taxon>Streptophyta</taxon>
        <taxon>Embryophyta</taxon>
        <taxon>Tracheophyta</taxon>
        <taxon>Spermatophyta</taxon>
        <taxon>Magnoliopsida</taxon>
        <taxon>Magnoliidae</taxon>
        <taxon>Laurales</taxon>
        <taxon>Lauraceae</taxon>
        <taxon>Persea</taxon>
    </lineage>
</organism>
<name>A0ACC2KXQ2_PERAE</name>
<sequence>MFSGEKEGHSAPAPEDSTGILVGSARRSSGKPNKAAKTPRSVQIDPYQEISDQCKVSTSQEEIFDEAIAAANSKRKSPIKDGSQRESPAKRNLGLSVTKRKISGGSTARDPSNTPISFVNTDDEVDDRLGLPKDLQSLKDSGVLLERDLDFFKRMKFLISRGQLPDLGFPKPKVDSPAPADDINTSASLGLSQMNPKESGVSKGEILSEWDLRFHDRMKFLISTGAFPDLESLKESGILSERDLLLFQRMKFLISKGELPDLGFLNTNEDSRVGNLHTSKEKSPERIIDKGPETEMDIQKEAGIESPDGESPLEINVRLSKSKGDSSGGFSSKDVEVLQKSIALLVAMMKDANAMNASHDQLDKRGASISKSKSLIEKNSGMRRSGKFSGPAKERLKRPAHEDIGSGEEDVGPRDDFARFRYCQSGKPPNHPRSMTQETDTIRIASTASHTRRIGRKLPPSLQSTSRGWAKSSNAASQNEITKKLLDFAEGVSKVSDRHTGDEDILKVAERAGYIFPRPRWWPPEEHPS</sequence>
<gene>
    <name evidence="1" type="ORF">MRB53_019257</name>
</gene>
<evidence type="ECO:0000313" key="2">
    <source>
        <dbReference type="Proteomes" id="UP001234297"/>
    </source>
</evidence>
<keyword evidence="2" id="KW-1185">Reference proteome</keyword>
<comment type="caution">
    <text evidence="1">The sequence shown here is derived from an EMBL/GenBank/DDBJ whole genome shotgun (WGS) entry which is preliminary data.</text>
</comment>
<proteinExistence type="predicted"/>
<evidence type="ECO:0000313" key="1">
    <source>
        <dbReference type="EMBL" id="KAJ8625950.1"/>
    </source>
</evidence>
<reference evidence="1 2" key="1">
    <citation type="journal article" date="2022" name="Hortic Res">
        <title>A haplotype resolved chromosomal level avocado genome allows analysis of novel avocado genes.</title>
        <authorList>
            <person name="Nath O."/>
            <person name="Fletcher S.J."/>
            <person name="Hayward A."/>
            <person name="Shaw L.M."/>
            <person name="Masouleh A.K."/>
            <person name="Furtado A."/>
            <person name="Henry R.J."/>
            <person name="Mitter N."/>
        </authorList>
    </citation>
    <scope>NUCLEOTIDE SEQUENCE [LARGE SCALE GENOMIC DNA]</scope>
    <source>
        <strain evidence="2">cv. Hass</strain>
    </source>
</reference>
<accession>A0ACC2KXQ2</accession>
<dbReference type="Proteomes" id="UP001234297">
    <property type="component" value="Chromosome 6"/>
</dbReference>